<gene>
    <name evidence="2" type="ORF">CLAFUR5_10858</name>
</gene>
<proteinExistence type="predicted"/>
<feature type="chain" id="PRO_5040408047" evidence="1">
    <location>
        <begin position="22"/>
        <end position="82"/>
    </location>
</feature>
<reference evidence="2" key="1">
    <citation type="submission" date="2021-12" db="EMBL/GenBank/DDBJ databases">
        <authorList>
            <person name="Zaccaron A."/>
            <person name="Stergiopoulos I."/>
        </authorList>
    </citation>
    <scope>NUCLEOTIDE SEQUENCE</scope>
    <source>
        <strain evidence="2">Race5_Kim</strain>
    </source>
</reference>
<sequence>MFLPILPILIALVALLPTAIGGPAAYGICQAGCASVVVACYAAAGFVFGVALPAAPPAILACNSAFGTCQAACAVVVFAPTV</sequence>
<keyword evidence="1" id="KW-0732">Signal</keyword>
<dbReference type="EMBL" id="CP090170">
    <property type="protein sequence ID" value="UJO20654.1"/>
    <property type="molecule type" value="Genomic_DNA"/>
</dbReference>
<dbReference type="GeneID" id="71990736"/>
<dbReference type="KEGG" id="ffu:CLAFUR5_10858"/>
<keyword evidence="3" id="KW-1185">Reference proteome</keyword>
<reference evidence="2" key="2">
    <citation type="journal article" date="2022" name="Microb. Genom.">
        <title>A chromosome-scale genome assembly of the tomato pathogen Cladosporium fulvum reveals a compartmentalized genome architecture and the presence of a dispensable chromosome.</title>
        <authorList>
            <person name="Zaccaron A.Z."/>
            <person name="Chen L.H."/>
            <person name="Samaras A."/>
            <person name="Stergiopoulos I."/>
        </authorList>
    </citation>
    <scope>NUCLEOTIDE SEQUENCE</scope>
    <source>
        <strain evidence="2">Race5_Kim</strain>
    </source>
</reference>
<accession>A0A9Q8PDN1</accession>
<dbReference type="Proteomes" id="UP000756132">
    <property type="component" value="Chromosome 8"/>
</dbReference>
<evidence type="ECO:0000313" key="3">
    <source>
        <dbReference type="Proteomes" id="UP000756132"/>
    </source>
</evidence>
<dbReference type="PANTHER" id="PTHR37475:SF1">
    <property type="entry name" value="ZYGOTE-SPECIFIC PROTEIN"/>
    <property type="match status" value="1"/>
</dbReference>
<feature type="signal peptide" evidence="1">
    <location>
        <begin position="1"/>
        <end position="21"/>
    </location>
</feature>
<name>A0A9Q8PDN1_PASFU</name>
<evidence type="ECO:0000313" key="2">
    <source>
        <dbReference type="EMBL" id="UJO20654.1"/>
    </source>
</evidence>
<organism evidence="2 3">
    <name type="scientific">Passalora fulva</name>
    <name type="common">Tomato leaf mold</name>
    <name type="synonym">Cladosporium fulvum</name>
    <dbReference type="NCBI Taxonomy" id="5499"/>
    <lineage>
        <taxon>Eukaryota</taxon>
        <taxon>Fungi</taxon>
        <taxon>Dikarya</taxon>
        <taxon>Ascomycota</taxon>
        <taxon>Pezizomycotina</taxon>
        <taxon>Dothideomycetes</taxon>
        <taxon>Dothideomycetidae</taxon>
        <taxon>Mycosphaerellales</taxon>
        <taxon>Mycosphaerellaceae</taxon>
        <taxon>Fulvia</taxon>
    </lineage>
</organism>
<dbReference type="AlphaFoldDB" id="A0A9Q8PDN1"/>
<evidence type="ECO:0000256" key="1">
    <source>
        <dbReference type="SAM" id="SignalP"/>
    </source>
</evidence>
<dbReference type="RefSeq" id="XP_047765020.1">
    <property type="nucleotide sequence ID" value="XM_047910006.1"/>
</dbReference>
<protein>
    <submittedName>
        <fullName evidence="2">Uncharacterized protein</fullName>
    </submittedName>
</protein>
<dbReference type="PANTHER" id="PTHR37475">
    <property type="entry name" value="ZYGOTE-SPECIFIC CLASS V COPY B GENE PROTEIN"/>
    <property type="match status" value="1"/>
</dbReference>